<dbReference type="AlphaFoldDB" id="A0A7W6C8M1"/>
<organism evidence="2 3">
    <name type="scientific">Rhizobium skierniewicense</name>
    <dbReference type="NCBI Taxonomy" id="984260"/>
    <lineage>
        <taxon>Bacteria</taxon>
        <taxon>Pseudomonadati</taxon>
        <taxon>Pseudomonadota</taxon>
        <taxon>Alphaproteobacteria</taxon>
        <taxon>Hyphomicrobiales</taxon>
        <taxon>Rhizobiaceae</taxon>
        <taxon>Rhizobium/Agrobacterium group</taxon>
        <taxon>Rhizobium</taxon>
    </lineage>
</organism>
<dbReference type="RefSeq" id="WP_183897362.1">
    <property type="nucleotide sequence ID" value="NZ_JACIDV010000012.1"/>
</dbReference>
<evidence type="ECO:0000259" key="1">
    <source>
        <dbReference type="Pfam" id="PF21722"/>
    </source>
</evidence>
<proteinExistence type="predicted"/>
<name>A0A7W6C8M1_9HYPH</name>
<sequence>MTTPYTQGTVTVTAGSTTVTGTGTGWLTSGIVPGVLGVDGLSAPATTIVSDIELELAVPWAGPSASGKSYWLTYDTSNGQQTILNTQRLAEYLARLDKPTLAALAALTPAANKLPYFASGNTGALADFPALARSLLALGGAANKLLYQNAANSYATTDLTAKARDILASADTSAMKGVLGLSGAIQVVKFRLITASGTYVPDANLVFAVIEAVGGGGGGGAAVNNSTDLTIGTGGGAGEYSMALKSKADLSPSQPVTIGAGGLAGANGGNTSLGSLVMAIGGNGGGAATGAGSTGPGAFGGAGGVGDLRVPGQSGTGGNTVVGSGGAVTRVNSGSGGSGRFGSGGRHNVGSVGQAGQGYGSGGGPGGVFQSTATVNGGPGAPGLVFITEYCTA</sequence>
<dbReference type="Proteomes" id="UP000565286">
    <property type="component" value="Unassembled WGS sequence"/>
</dbReference>
<evidence type="ECO:0000313" key="2">
    <source>
        <dbReference type="EMBL" id="MBB3947695.1"/>
    </source>
</evidence>
<gene>
    <name evidence="2" type="ORF">GGQ73_003666</name>
</gene>
<protein>
    <recommendedName>
        <fullName evidence="1">Glycine-rich domain-containing protein</fullName>
    </recommendedName>
</protein>
<feature type="domain" description="Glycine-rich" evidence="1">
    <location>
        <begin position="196"/>
        <end position="388"/>
    </location>
</feature>
<reference evidence="2 3" key="1">
    <citation type="submission" date="2020-08" db="EMBL/GenBank/DDBJ databases">
        <title>Genomic Encyclopedia of Type Strains, Phase IV (KMG-IV): sequencing the most valuable type-strain genomes for metagenomic binning, comparative biology and taxonomic classification.</title>
        <authorList>
            <person name="Goeker M."/>
        </authorList>
    </citation>
    <scope>NUCLEOTIDE SEQUENCE [LARGE SCALE GENOMIC DNA]</scope>
    <source>
        <strain evidence="2 3">DSM 26438</strain>
    </source>
</reference>
<comment type="caution">
    <text evidence="2">The sequence shown here is derived from an EMBL/GenBank/DDBJ whole genome shotgun (WGS) entry which is preliminary data.</text>
</comment>
<evidence type="ECO:0000313" key="3">
    <source>
        <dbReference type="Proteomes" id="UP000565286"/>
    </source>
</evidence>
<accession>A0A7W6C8M1</accession>
<keyword evidence="3" id="KW-1185">Reference proteome</keyword>
<dbReference type="InterPro" id="IPR049304">
    <property type="entry name" value="Gly_rich_dom"/>
</dbReference>
<dbReference type="EMBL" id="JACIDV010000012">
    <property type="protein sequence ID" value="MBB3947695.1"/>
    <property type="molecule type" value="Genomic_DNA"/>
</dbReference>
<dbReference type="Pfam" id="PF21722">
    <property type="entry name" value="Gly_rich_2"/>
    <property type="match status" value="1"/>
</dbReference>